<evidence type="ECO:0000256" key="3">
    <source>
        <dbReference type="ARBA" id="ARBA00022989"/>
    </source>
</evidence>
<proteinExistence type="predicted"/>
<dbReference type="GeneID" id="75913561"/>
<name>A0AAD5HEY7_UMBRA</name>
<comment type="caution">
    <text evidence="8">The sequence shown here is derived from an EMBL/GenBank/DDBJ whole genome shotgun (WGS) entry which is preliminary data.</text>
</comment>
<reference evidence="8" key="2">
    <citation type="journal article" date="2022" name="Proc. Natl. Acad. Sci. U.S.A.">
        <title>Diploid-dominant life cycles characterize the early evolution of Fungi.</title>
        <authorList>
            <person name="Amses K.R."/>
            <person name="Simmons D.R."/>
            <person name="Longcore J.E."/>
            <person name="Mondo S.J."/>
            <person name="Seto K."/>
            <person name="Jeronimo G.H."/>
            <person name="Bonds A.E."/>
            <person name="Quandt C.A."/>
            <person name="Davis W.J."/>
            <person name="Chang Y."/>
            <person name="Federici B.A."/>
            <person name="Kuo A."/>
            <person name="LaButti K."/>
            <person name="Pangilinan J."/>
            <person name="Andreopoulos W."/>
            <person name="Tritt A."/>
            <person name="Riley R."/>
            <person name="Hundley H."/>
            <person name="Johnson J."/>
            <person name="Lipzen A."/>
            <person name="Barry K."/>
            <person name="Lang B.F."/>
            <person name="Cuomo C.A."/>
            <person name="Buchler N.E."/>
            <person name="Grigoriev I.V."/>
            <person name="Spatafora J.W."/>
            <person name="Stajich J.E."/>
            <person name="James T.Y."/>
        </authorList>
    </citation>
    <scope>NUCLEOTIDE SEQUENCE</scope>
    <source>
        <strain evidence="8">AG</strain>
    </source>
</reference>
<dbReference type="GO" id="GO:0097250">
    <property type="term" value="P:mitochondrial respirasome assembly"/>
    <property type="evidence" value="ECO:0007669"/>
    <property type="project" value="TreeGrafter"/>
</dbReference>
<evidence type="ECO:0000313" key="8">
    <source>
        <dbReference type="EMBL" id="KAI8580559.1"/>
    </source>
</evidence>
<dbReference type="InterPro" id="IPR007667">
    <property type="entry name" value="Hypoxia_induced_domain"/>
</dbReference>
<sequence length="111" mass="12918">MPDKYYEERLEDMERMRFALDQETGAQRMKRKFREEPFVPAGVALTCFALVAATVGIKQGRRQYANNMMRLRVAAQGLTVGAMVIGSIVYSRQQQEEKFAREREARRVRNL</sequence>
<dbReference type="GO" id="GO:0031966">
    <property type="term" value="C:mitochondrial membrane"/>
    <property type="evidence" value="ECO:0007669"/>
    <property type="project" value="UniProtKB-SubCell"/>
</dbReference>
<dbReference type="InterPro" id="IPR050355">
    <property type="entry name" value="RCF1"/>
</dbReference>
<dbReference type="PROSITE" id="PS51503">
    <property type="entry name" value="HIG1"/>
    <property type="match status" value="1"/>
</dbReference>
<feature type="transmembrane region" description="Helical" evidence="6">
    <location>
        <begin position="38"/>
        <end position="57"/>
    </location>
</feature>
<dbReference type="Proteomes" id="UP001206595">
    <property type="component" value="Unassembled WGS sequence"/>
</dbReference>
<keyword evidence="3 6" id="KW-1133">Transmembrane helix</keyword>
<evidence type="ECO:0000256" key="2">
    <source>
        <dbReference type="ARBA" id="ARBA00022692"/>
    </source>
</evidence>
<dbReference type="PANTHER" id="PTHR12297">
    <property type="entry name" value="HYPOXIA-INDUCBILE GENE 1 HIG1 -RELATED"/>
    <property type="match status" value="1"/>
</dbReference>
<evidence type="ECO:0000313" key="9">
    <source>
        <dbReference type="Proteomes" id="UP001206595"/>
    </source>
</evidence>
<evidence type="ECO:0000256" key="5">
    <source>
        <dbReference type="ARBA" id="ARBA00023136"/>
    </source>
</evidence>
<evidence type="ECO:0000256" key="4">
    <source>
        <dbReference type="ARBA" id="ARBA00023128"/>
    </source>
</evidence>
<gene>
    <name evidence="8" type="ORF">K450DRAFT_236207</name>
</gene>
<feature type="transmembrane region" description="Helical" evidence="6">
    <location>
        <begin position="69"/>
        <end position="91"/>
    </location>
</feature>
<keyword evidence="9" id="KW-1185">Reference proteome</keyword>
<dbReference type="AlphaFoldDB" id="A0AAD5HEY7"/>
<accession>A0AAD5HEY7</accession>
<comment type="subcellular location">
    <subcellularLocation>
        <location evidence="1">Mitochondrion membrane</location>
    </subcellularLocation>
</comment>
<evidence type="ECO:0000256" key="1">
    <source>
        <dbReference type="ARBA" id="ARBA00004325"/>
    </source>
</evidence>
<feature type="domain" description="HIG1" evidence="7">
    <location>
        <begin position="10"/>
        <end position="101"/>
    </location>
</feature>
<evidence type="ECO:0000259" key="7">
    <source>
        <dbReference type="PROSITE" id="PS51503"/>
    </source>
</evidence>
<reference evidence="8" key="1">
    <citation type="submission" date="2021-06" db="EMBL/GenBank/DDBJ databases">
        <authorList>
            <consortium name="DOE Joint Genome Institute"/>
            <person name="Mondo S.J."/>
            <person name="Amses K.R."/>
            <person name="Simmons D.R."/>
            <person name="Longcore J.E."/>
            <person name="Seto K."/>
            <person name="Alves G.H."/>
            <person name="Bonds A.E."/>
            <person name="Quandt C.A."/>
            <person name="Davis W.J."/>
            <person name="Chang Y."/>
            <person name="Letcher P.M."/>
            <person name="Powell M.J."/>
            <person name="Kuo A."/>
            <person name="Labutti K."/>
            <person name="Pangilinan J."/>
            <person name="Andreopoulos W."/>
            <person name="Tritt A."/>
            <person name="Riley R."/>
            <person name="Hundley H."/>
            <person name="Johnson J."/>
            <person name="Lipzen A."/>
            <person name="Barry K."/>
            <person name="Berbee M.L."/>
            <person name="Buchler N.E."/>
            <person name="Grigoriev I.V."/>
            <person name="Spatafora J.W."/>
            <person name="Stajich J.E."/>
            <person name="James T.Y."/>
        </authorList>
    </citation>
    <scope>NUCLEOTIDE SEQUENCE</scope>
    <source>
        <strain evidence="8">AG</strain>
    </source>
</reference>
<keyword evidence="4" id="KW-0496">Mitochondrion</keyword>
<dbReference type="Pfam" id="PF04588">
    <property type="entry name" value="HIG_1_N"/>
    <property type="match status" value="1"/>
</dbReference>
<keyword evidence="5 6" id="KW-0472">Membrane</keyword>
<dbReference type="RefSeq" id="XP_051445563.1">
    <property type="nucleotide sequence ID" value="XM_051588216.1"/>
</dbReference>
<protein>
    <recommendedName>
        <fullName evidence="7">HIG1 domain-containing protein</fullName>
    </recommendedName>
</protein>
<keyword evidence="2 6" id="KW-0812">Transmembrane</keyword>
<organism evidence="8 9">
    <name type="scientific">Umbelopsis ramanniana AG</name>
    <dbReference type="NCBI Taxonomy" id="1314678"/>
    <lineage>
        <taxon>Eukaryota</taxon>
        <taxon>Fungi</taxon>
        <taxon>Fungi incertae sedis</taxon>
        <taxon>Mucoromycota</taxon>
        <taxon>Mucoromycotina</taxon>
        <taxon>Umbelopsidomycetes</taxon>
        <taxon>Umbelopsidales</taxon>
        <taxon>Umbelopsidaceae</taxon>
        <taxon>Umbelopsis</taxon>
    </lineage>
</organism>
<dbReference type="EMBL" id="MU620911">
    <property type="protein sequence ID" value="KAI8580559.1"/>
    <property type="molecule type" value="Genomic_DNA"/>
</dbReference>
<dbReference type="PANTHER" id="PTHR12297:SF3">
    <property type="entry name" value="HIG1 DOMAIN FAMILY MEMBER 1A"/>
    <property type="match status" value="1"/>
</dbReference>
<dbReference type="Gene3D" id="6.10.140.1320">
    <property type="match status" value="1"/>
</dbReference>
<evidence type="ECO:0000256" key="6">
    <source>
        <dbReference type="SAM" id="Phobius"/>
    </source>
</evidence>